<evidence type="ECO:0000256" key="1">
    <source>
        <dbReference type="SAM" id="SignalP"/>
    </source>
</evidence>
<feature type="signal peptide" evidence="1">
    <location>
        <begin position="1"/>
        <end position="24"/>
    </location>
</feature>
<dbReference type="SUPFAM" id="SSF51126">
    <property type="entry name" value="Pectin lyase-like"/>
    <property type="match status" value="1"/>
</dbReference>
<sequence length="649" mass="69641">MRHHTVPALAGFFVLATWSITTQAANPPDPGNPSLYSPQIYVDNTASTACVSTAPGACGSAAKPFTSLPAALAVLKPGAELIIAGNGKPYRGTVDGKLPASGTLARSVMALGALSEGPNQRHTLVRKWAGTGNPTIRGSLVVDTNWSRMLTKGYVYKRTWSAVSSAWPTDPVSGQPHVLEPQQVFHGTTSLQQVGGKVFRTYSFPSPVGSDYAAIEQELGGKTLWPGRITPVTTTPWTALAVNQFYHDAPNKTLYVKLAAPMDKGLMEVSVYQHVLMGAEYPRNIDNVTVRDLVVERNSATSFTRGAAVQLMGRNIRLENLIVREADATCVSLVGMDNAVTQSTLERCGQSGLAGHGARITVSNNIVRYNNTRGFETDWEAGGIKFIGGKELQAAQASLSLPNPLPAIEGMDQGTFSRNRVYNNQGHGIWLDTHNDDNVVDGNVVAYNLIGLFLEINARNLVQNNQVFGNRGQGMQVKESDSRILNNWVIGNSGFGIVTPHDSRTILPTDTTFAPYRNTFSGNRLAWNNTGTGAQELAMSLVVDPAQPVVNSLTVSGNQYCARFTQNALKKLVPGDTVLATSKPAYTLAEWNTQLAQFGTGPDRSEVANYAFPTTLSADMAARSESLVLTAFTGNVLSSSQQAACQFSM</sequence>
<dbReference type="OrthoDB" id="6091599at2"/>
<feature type="chain" id="PRO_5020350919" evidence="1">
    <location>
        <begin position="25"/>
        <end position="649"/>
    </location>
</feature>
<accession>A0A4Q9H0W6</accession>
<dbReference type="InterPro" id="IPR006626">
    <property type="entry name" value="PbH1"/>
</dbReference>
<dbReference type="InterPro" id="IPR039448">
    <property type="entry name" value="Beta_helix"/>
</dbReference>
<dbReference type="InterPro" id="IPR011050">
    <property type="entry name" value="Pectin_lyase_fold/virulence"/>
</dbReference>
<protein>
    <submittedName>
        <fullName evidence="3">Right-handed parallel beta-helix repeat-containing protein</fullName>
    </submittedName>
</protein>
<dbReference type="RefSeq" id="WP_130967837.1">
    <property type="nucleotide sequence ID" value="NZ_SIXI01000003.1"/>
</dbReference>
<evidence type="ECO:0000259" key="2">
    <source>
        <dbReference type="Pfam" id="PF13229"/>
    </source>
</evidence>
<comment type="caution">
    <text evidence="3">The sequence shown here is derived from an EMBL/GenBank/DDBJ whole genome shotgun (WGS) entry which is preliminary data.</text>
</comment>
<feature type="domain" description="Right handed beta helix" evidence="2">
    <location>
        <begin position="412"/>
        <end position="503"/>
    </location>
</feature>
<dbReference type="SMART" id="SM00710">
    <property type="entry name" value="PbH1"/>
    <property type="match status" value="4"/>
</dbReference>
<dbReference type="InterPro" id="IPR022441">
    <property type="entry name" value="Para_beta_helix_rpt-2"/>
</dbReference>
<keyword evidence="1" id="KW-0732">Signal</keyword>
<keyword evidence="4" id="KW-1185">Reference proteome</keyword>
<dbReference type="Proteomes" id="UP000292120">
    <property type="component" value="Unassembled WGS sequence"/>
</dbReference>
<name>A0A4Q9H0W6_9BURK</name>
<reference evidence="3 4" key="1">
    <citation type="submission" date="2019-02" db="EMBL/GenBank/DDBJ databases">
        <title>Aquabacterium sp. strain KMB7.</title>
        <authorList>
            <person name="Chen W.-M."/>
        </authorList>
    </citation>
    <scope>NUCLEOTIDE SEQUENCE [LARGE SCALE GENOMIC DNA]</scope>
    <source>
        <strain evidence="3 4">KMB7</strain>
    </source>
</reference>
<dbReference type="AlphaFoldDB" id="A0A4Q9H0W6"/>
<organism evidence="3 4">
    <name type="scientific">Aquabacterium lacunae</name>
    <dbReference type="NCBI Taxonomy" id="2528630"/>
    <lineage>
        <taxon>Bacteria</taxon>
        <taxon>Pseudomonadati</taxon>
        <taxon>Pseudomonadota</taxon>
        <taxon>Betaproteobacteria</taxon>
        <taxon>Burkholderiales</taxon>
        <taxon>Aquabacterium</taxon>
    </lineage>
</organism>
<gene>
    <name evidence="3" type="ORF">EYS42_09095</name>
</gene>
<proteinExistence type="predicted"/>
<dbReference type="InterPro" id="IPR012334">
    <property type="entry name" value="Pectin_lyas_fold"/>
</dbReference>
<evidence type="ECO:0000313" key="3">
    <source>
        <dbReference type="EMBL" id="TBO31383.1"/>
    </source>
</evidence>
<dbReference type="Gene3D" id="2.160.20.10">
    <property type="entry name" value="Single-stranded right-handed beta-helix, Pectin lyase-like"/>
    <property type="match status" value="1"/>
</dbReference>
<dbReference type="NCBIfam" id="TIGR03804">
    <property type="entry name" value="para_beta_helix"/>
    <property type="match status" value="1"/>
</dbReference>
<dbReference type="Pfam" id="PF13229">
    <property type="entry name" value="Beta_helix"/>
    <property type="match status" value="1"/>
</dbReference>
<evidence type="ECO:0000313" key="4">
    <source>
        <dbReference type="Proteomes" id="UP000292120"/>
    </source>
</evidence>
<dbReference type="EMBL" id="SIXI01000003">
    <property type="protein sequence ID" value="TBO31383.1"/>
    <property type="molecule type" value="Genomic_DNA"/>
</dbReference>